<accession>A0ABQ9HEU3</accession>
<protein>
    <submittedName>
        <fullName evidence="1">Uncharacterized protein</fullName>
    </submittedName>
</protein>
<keyword evidence="2" id="KW-1185">Reference proteome</keyword>
<evidence type="ECO:0000313" key="1">
    <source>
        <dbReference type="EMBL" id="KAJ8882828.1"/>
    </source>
</evidence>
<proteinExistence type="predicted"/>
<comment type="caution">
    <text evidence="1">The sequence shown here is derived from an EMBL/GenBank/DDBJ whole genome shotgun (WGS) entry which is preliminary data.</text>
</comment>
<evidence type="ECO:0000313" key="2">
    <source>
        <dbReference type="Proteomes" id="UP001159363"/>
    </source>
</evidence>
<organism evidence="1 2">
    <name type="scientific">Dryococelus australis</name>
    <dbReference type="NCBI Taxonomy" id="614101"/>
    <lineage>
        <taxon>Eukaryota</taxon>
        <taxon>Metazoa</taxon>
        <taxon>Ecdysozoa</taxon>
        <taxon>Arthropoda</taxon>
        <taxon>Hexapoda</taxon>
        <taxon>Insecta</taxon>
        <taxon>Pterygota</taxon>
        <taxon>Neoptera</taxon>
        <taxon>Polyneoptera</taxon>
        <taxon>Phasmatodea</taxon>
        <taxon>Verophasmatodea</taxon>
        <taxon>Anareolatae</taxon>
        <taxon>Phasmatidae</taxon>
        <taxon>Eurycanthinae</taxon>
        <taxon>Dryococelus</taxon>
    </lineage>
</organism>
<gene>
    <name evidence="1" type="ORF">PR048_014642</name>
</gene>
<dbReference type="EMBL" id="JARBHB010000005">
    <property type="protein sequence ID" value="KAJ8882828.1"/>
    <property type="molecule type" value="Genomic_DNA"/>
</dbReference>
<reference evidence="1 2" key="1">
    <citation type="submission" date="2023-02" db="EMBL/GenBank/DDBJ databases">
        <title>LHISI_Scaffold_Assembly.</title>
        <authorList>
            <person name="Stuart O.P."/>
            <person name="Cleave R."/>
            <person name="Magrath M.J.L."/>
            <person name="Mikheyev A.S."/>
        </authorList>
    </citation>
    <scope>NUCLEOTIDE SEQUENCE [LARGE SCALE GENOMIC DNA]</scope>
    <source>
        <strain evidence="1">Daus_M_001</strain>
        <tissue evidence="1">Leg muscle</tissue>
    </source>
</reference>
<name>A0ABQ9HEU3_9NEOP</name>
<sequence>MESSPTNIDLYCPATYVDNEVNGAIIPGEWHQHIEVTPLLQDLGRFGANNTARAAITIRNVVCDYLNSQEGEVVWLYQSGLAMNVVNSLNRT</sequence>
<dbReference type="Proteomes" id="UP001159363">
    <property type="component" value="Chromosome 4"/>
</dbReference>